<name>D3IZ27_9POXV</name>
<organism evidence="1 2">
    <name type="scientific">Pseudocowpox virus</name>
    <dbReference type="NCBI Taxonomy" id="129726"/>
    <lineage>
        <taxon>Viruses</taxon>
        <taxon>Varidnaviria</taxon>
        <taxon>Bamfordvirae</taxon>
        <taxon>Nucleocytoviricota</taxon>
        <taxon>Pokkesviricetes</taxon>
        <taxon>Chitovirales</taxon>
        <taxon>Poxviridae</taxon>
        <taxon>Chordopoxvirinae</taxon>
        <taxon>Parapoxvirus</taxon>
        <taxon>Parapoxvirus pseudocowpox</taxon>
    </lineage>
</organism>
<proteinExistence type="predicted"/>
<evidence type="ECO:0000313" key="1">
    <source>
        <dbReference type="EMBL" id="ADC53781.1"/>
    </source>
</evidence>
<protein>
    <submittedName>
        <fullName evidence="1">Uncharacterized protein</fullName>
    </submittedName>
</protein>
<dbReference type="Proteomes" id="UP000168163">
    <property type="component" value="Segment"/>
</dbReference>
<reference evidence="1 2" key="1">
    <citation type="journal article" date="2010" name="J. Gen. Virol.">
        <title>The genome of pseudocowpoxvirus: comparison of a reindeer isolate and a reference strain.</title>
        <authorList>
            <person name="Hautaniemi M."/>
            <person name="Ueda N."/>
            <person name="Tuimala J."/>
            <person name="Mercer A.A."/>
            <person name="Lahdenpera J."/>
            <person name="McInnes C.J."/>
        </authorList>
    </citation>
    <scope>NUCLEOTIDE SEQUENCE [LARGE SCALE GENOMIC DNA]</scope>
    <source>
        <strain evidence="1">F00.120R</strain>
    </source>
</reference>
<accession>D3IZ27</accession>
<sequence length="90" mass="10444">MLIYGPRLDVESLIDRMLDGVHVNGDLMPTPEPPTPEQVEHCSPEEMSEMLDNFLDSLQFQAELQLLSQEEMEELMKELEELARLLRDFP</sequence>
<evidence type="ECO:0000313" key="2">
    <source>
        <dbReference type="Proteomes" id="UP000168163"/>
    </source>
</evidence>
<dbReference type="EMBL" id="GQ329669">
    <property type="protein sequence ID" value="ADC53781.1"/>
    <property type="molecule type" value="Genomic_DNA"/>
</dbReference>